<evidence type="ECO:0000256" key="2">
    <source>
        <dbReference type="ARBA" id="ARBA00005179"/>
    </source>
</evidence>
<evidence type="ECO:0000313" key="12">
    <source>
        <dbReference type="EMBL" id="KAJ7709163.1"/>
    </source>
</evidence>
<keyword evidence="5 9" id="KW-0479">Metal-binding</keyword>
<keyword evidence="4 9" id="KW-0349">Heme</keyword>
<evidence type="ECO:0000256" key="10">
    <source>
        <dbReference type="RuleBase" id="RU000461"/>
    </source>
</evidence>
<sequence length="531" mass="59240">MTTFSLCVALSAIAFALVVRSRGTRSRLPLPPGPKKLPLVGNLFDLPPAFEWKSFAEWSRKYDSDIIHLNLAGQSLIVLSSSRAAEDLLEKRSTVYSDRPFFTMITDLMAWDFNLLLMKYGEGLEFQCHAHAFLMLPPPISGPRWRTHRRLFNQAFSITTAKKFEPIELKSTCGLLRRLLHTPEGFRQHIKQMAGETILSITYGIDVLPKDDPYMALAEETVKVGVMAIAPGKFLVDSIPMLKHIPDWFPGAGFKIKAKEWRELGRRSREVPFAETKRQIASGTAPYSFTANSLQTLAESTNPYYTEDTVQETAVMMYLAGSDTISAALTSFVLAMLANPEAQRKAQLELDSVTGGKRLPDFNDKPDLPYVSALVKEVLRWGPVAPIGIPHFLEVEDEYRGFRIPANSIVIGNAWAILQDETTYPDPTTFKPERFLLDGKLNPNVKDSEVTTFGFGRRMCPGRHMAKSSVWISVACILATFDITKALTDDGQPIEPTYEYLSEVISAPAPFKCAIRPRSPDLAALVESTVN</sequence>
<dbReference type="PANTHER" id="PTHR46300:SF7">
    <property type="entry name" value="P450, PUTATIVE (EUROFUNG)-RELATED"/>
    <property type="match status" value="1"/>
</dbReference>
<organism evidence="12 13">
    <name type="scientific">Mycena metata</name>
    <dbReference type="NCBI Taxonomy" id="1033252"/>
    <lineage>
        <taxon>Eukaryota</taxon>
        <taxon>Fungi</taxon>
        <taxon>Dikarya</taxon>
        <taxon>Basidiomycota</taxon>
        <taxon>Agaricomycotina</taxon>
        <taxon>Agaricomycetes</taxon>
        <taxon>Agaricomycetidae</taxon>
        <taxon>Agaricales</taxon>
        <taxon>Marasmiineae</taxon>
        <taxon>Mycenaceae</taxon>
        <taxon>Mycena</taxon>
    </lineage>
</organism>
<dbReference type="EMBL" id="JARKIB010000426">
    <property type="protein sequence ID" value="KAJ7709163.1"/>
    <property type="molecule type" value="Genomic_DNA"/>
</dbReference>
<dbReference type="GO" id="GO:0016705">
    <property type="term" value="F:oxidoreductase activity, acting on paired donors, with incorporation or reduction of molecular oxygen"/>
    <property type="evidence" value="ECO:0007669"/>
    <property type="project" value="InterPro"/>
</dbReference>
<evidence type="ECO:0000256" key="4">
    <source>
        <dbReference type="ARBA" id="ARBA00022617"/>
    </source>
</evidence>
<protein>
    <submittedName>
        <fullName evidence="12">Cytochrome P450</fullName>
    </submittedName>
</protein>
<dbReference type="GO" id="GO:0005506">
    <property type="term" value="F:iron ion binding"/>
    <property type="evidence" value="ECO:0007669"/>
    <property type="project" value="InterPro"/>
</dbReference>
<evidence type="ECO:0000256" key="8">
    <source>
        <dbReference type="ARBA" id="ARBA00023033"/>
    </source>
</evidence>
<dbReference type="PRINTS" id="PR00463">
    <property type="entry name" value="EP450I"/>
</dbReference>
<keyword evidence="8 10" id="KW-0503">Monooxygenase</keyword>
<keyword evidence="7 9" id="KW-0408">Iron</keyword>
<dbReference type="InterPro" id="IPR017972">
    <property type="entry name" value="Cyt_P450_CS"/>
</dbReference>
<accession>A0AAD7H0L4</accession>
<dbReference type="PANTHER" id="PTHR46300">
    <property type="entry name" value="P450, PUTATIVE (EUROFUNG)-RELATED-RELATED"/>
    <property type="match status" value="1"/>
</dbReference>
<dbReference type="Proteomes" id="UP001215598">
    <property type="component" value="Unassembled WGS sequence"/>
</dbReference>
<comment type="caution">
    <text evidence="12">The sequence shown here is derived from an EMBL/GenBank/DDBJ whole genome shotgun (WGS) entry which is preliminary data.</text>
</comment>
<dbReference type="GO" id="GO:0020037">
    <property type="term" value="F:heme binding"/>
    <property type="evidence" value="ECO:0007669"/>
    <property type="project" value="InterPro"/>
</dbReference>
<dbReference type="Pfam" id="PF00067">
    <property type="entry name" value="p450"/>
    <property type="match status" value="1"/>
</dbReference>
<feature type="binding site" description="axial binding residue" evidence="9">
    <location>
        <position position="460"/>
    </location>
    <ligand>
        <name>heme</name>
        <dbReference type="ChEBI" id="CHEBI:30413"/>
    </ligand>
    <ligandPart>
        <name>Fe</name>
        <dbReference type="ChEBI" id="CHEBI:18248"/>
    </ligandPart>
</feature>
<name>A0AAD7H0L4_9AGAR</name>
<dbReference type="SUPFAM" id="SSF48264">
    <property type="entry name" value="Cytochrome P450"/>
    <property type="match status" value="1"/>
</dbReference>
<dbReference type="Gene3D" id="1.10.630.10">
    <property type="entry name" value="Cytochrome P450"/>
    <property type="match status" value="1"/>
</dbReference>
<dbReference type="InterPro" id="IPR001128">
    <property type="entry name" value="Cyt_P450"/>
</dbReference>
<dbReference type="PROSITE" id="PS00086">
    <property type="entry name" value="CYTOCHROME_P450"/>
    <property type="match status" value="1"/>
</dbReference>
<comment type="similarity">
    <text evidence="3 10">Belongs to the cytochrome P450 family.</text>
</comment>
<evidence type="ECO:0000256" key="11">
    <source>
        <dbReference type="SAM" id="SignalP"/>
    </source>
</evidence>
<dbReference type="InterPro" id="IPR050364">
    <property type="entry name" value="Cytochrome_P450_fung"/>
</dbReference>
<keyword evidence="6 10" id="KW-0560">Oxidoreductase</keyword>
<evidence type="ECO:0000256" key="3">
    <source>
        <dbReference type="ARBA" id="ARBA00010617"/>
    </source>
</evidence>
<dbReference type="InterPro" id="IPR002401">
    <property type="entry name" value="Cyt_P450_E_grp-I"/>
</dbReference>
<feature type="chain" id="PRO_5041908415" evidence="11">
    <location>
        <begin position="17"/>
        <end position="531"/>
    </location>
</feature>
<evidence type="ECO:0000256" key="6">
    <source>
        <dbReference type="ARBA" id="ARBA00023002"/>
    </source>
</evidence>
<dbReference type="GO" id="GO:0004497">
    <property type="term" value="F:monooxygenase activity"/>
    <property type="evidence" value="ECO:0007669"/>
    <property type="project" value="UniProtKB-KW"/>
</dbReference>
<gene>
    <name evidence="12" type="ORF">B0H16DRAFT_1901101</name>
</gene>
<evidence type="ECO:0000313" key="13">
    <source>
        <dbReference type="Proteomes" id="UP001215598"/>
    </source>
</evidence>
<feature type="signal peptide" evidence="11">
    <location>
        <begin position="1"/>
        <end position="16"/>
    </location>
</feature>
<evidence type="ECO:0000256" key="9">
    <source>
        <dbReference type="PIRSR" id="PIRSR602401-1"/>
    </source>
</evidence>
<dbReference type="PRINTS" id="PR00385">
    <property type="entry name" value="P450"/>
</dbReference>
<evidence type="ECO:0000256" key="7">
    <source>
        <dbReference type="ARBA" id="ARBA00023004"/>
    </source>
</evidence>
<comment type="cofactor">
    <cofactor evidence="1 9">
        <name>heme</name>
        <dbReference type="ChEBI" id="CHEBI:30413"/>
    </cofactor>
</comment>
<evidence type="ECO:0000256" key="5">
    <source>
        <dbReference type="ARBA" id="ARBA00022723"/>
    </source>
</evidence>
<reference evidence="12" key="1">
    <citation type="submission" date="2023-03" db="EMBL/GenBank/DDBJ databases">
        <title>Massive genome expansion in bonnet fungi (Mycena s.s.) driven by repeated elements and novel gene families across ecological guilds.</title>
        <authorList>
            <consortium name="Lawrence Berkeley National Laboratory"/>
            <person name="Harder C.B."/>
            <person name="Miyauchi S."/>
            <person name="Viragh M."/>
            <person name="Kuo A."/>
            <person name="Thoen E."/>
            <person name="Andreopoulos B."/>
            <person name="Lu D."/>
            <person name="Skrede I."/>
            <person name="Drula E."/>
            <person name="Henrissat B."/>
            <person name="Morin E."/>
            <person name="Kohler A."/>
            <person name="Barry K."/>
            <person name="LaButti K."/>
            <person name="Morin E."/>
            <person name="Salamov A."/>
            <person name="Lipzen A."/>
            <person name="Mereny Z."/>
            <person name="Hegedus B."/>
            <person name="Baldrian P."/>
            <person name="Stursova M."/>
            <person name="Weitz H."/>
            <person name="Taylor A."/>
            <person name="Grigoriev I.V."/>
            <person name="Nagy L.G."/>
            <person name="Martin F."/>
            <person name="Kauserud H."/>
        </authorList>
    </citation>
    <scope>NUCLEOTIDE SEQUENCE</scope>
    <source>
        <strain evidence="12">CBHHK182m</strain>
    </source>
</reference>
<comment type="pathway">
    <text evidence="2">Secondary metabolite biosynthesis.</text>
</comment>
<keyword evidence="11" id="KW-0732">Signal</keyword>
<dbReference type="InterPro" id="IPR036396">
    <property type="entry name" value="Cyt_P450_sf"/>
</dbReference>
<dbReference type="CDD" id="cd11065">
    <property type="entry name" value="CYP64-like"/>
    <property type="match status" value="1"/>
</dbReference>
<dbReference type="AlphaFoldDB" id="A0AAD7H0L4"/>
<proteinExistence type="inferred from homology"/>
<evidence type="ECO:0000256" key="1">
    <source>
        <dbReference type="ARBA" id="ARBA00001971"/>
    </source>
</evidence>
<keyword evidence="13" id="KW-1185">Reference proteome</keyword>